<evidence type="ECO:0000313" key="3">
    <source>
        <dbReference type="Proteomes" id="UP000574067"/>
    </source>
</evidence>
<dbReference type="InterPro" id="IPR018959">
    <property type="entry name" value="DUF1989"/>
</dbReference>
<name>A0A848FCX7_9BURK</name>
<evidence type="ECO:0000313" key="2">
    <source>
        <dbReference type="EMBL" id="NML17162.1"/>
    </source>
</evidence>
<proteinExistence type="predicted"/>
<comment type="caution">
    <text evidence="2">The sequence shown here is derived from an EMBL/GenBank/DDBJ whole genome shotgun (WGS) entry which is preliminary data.</text>
</comment>
<reference evidence="2 3" key="1">
    <citation type="submission" date="2020-04" db="EMBL/GenBank/DDBJ databases">
        <title>Azohydromonas sp. isolated from soil.</title>
        <authorList>
            <person name="Dahal R.H."/>
        </authorList>
    </citation>
    <scope>NUCLEOTIDE SEQUENCE [LARGE SCALE GENOMIC DNA]</scope>
    <source>
        <strain evidence="2 3">G-1-1-14</strain>
    </source>
</reference>
<evidence type="ECO:0000259" key="1">
    <source>
        <dbReference type="Pfam" id="PF09347"/>
    </source>
</evidence>
<organism evidence="2 3">
    <name type="scientific">Azohydromonas caseinilytica</name>
    <dbReference type="NCBI Taxonomy" id="2728836"/>
    <lineage>
        <taxon>Bacteria</taxon>
        <taxon>Pseudomonadati</taxon>
        <taxon>Pseudomonadota</taxon>
        <taxon>Betaproteobacteria</taxon>
        <taxon>Burkholderiales</taxon>
        <taxon>Sphaerotilaceae</taxon>
        <taxon>Azohydromonas</taxon>
    </lineage>
</organism>
<feature type="domain" description="DUF1989" evidence="1">
    <location>
        <begin position="39"/>
        <end position="211"/>
    </location>
</feature>
<dbReference type="InterPro" id="IPR017792">
    <property type="entry name" value="UAAP1"/>
</dbReference>
<keyword evidence="3" id="KW-1185">Reference proteome</keyword>
<dbReference type="PANTHER" id="PTHR31527">
    <property type="entry name" value="RE64534P"/>
    <property type="match status" value="1"/>
</dbReference>
<gene>
    <name evidence="2" type="ORF">HHL10_19500</name>
</gene>
<dbReference type="Proteomes" id="UP000574067">
    <property type="component" value="Unassembled WGS sequence"/>
</dbReference>
<dbReference type="NCBIfam" id="TIGR03425">
    <property type="entry name" value="urea_degr_2"/>
    <property type="match status" value="1"/>
</dbReference>
<dbReference type="EMBL" id="JABBFW010000015">
    <property type="protein sequence ID" value="NML17162.1"/>
    <property type="molecule type" value="Genomic_DNA"/>
</dbReference>
<sequence length="267" mass="29711">MEAWNDTLDNPPLAEPVDAIPHWRRFAADLDPARVMWSEIVPGGGHWSAVMPRGSRLRMVALEAGANFSLVLYSAREKLERYNMPDSLKAQHTAHYTRGHVLMSDMGRALASITRDSLGWHDPLGALLDAGRLAGKYGTQPFQIHRNAMYRSGKDGLLIEIGKHGLSKRDLIAPVNFFSKVRVDEEGRFHYVPDHAPAGAEVEVRFDMDTLIAFSTAPHPLDPSPAYAPKKVGLAAWRSGPAPADDHCRRFRPECARAMHNADLMYL</sequence>
<dbReference type="Pfam" id="PF09347">
    <property type="entry name" value="DUF1989"/>
    <property type="match status" value="1"/>
</dbReference>
<accession>A0A848FCX7</accession>
<dbReference type="AlphaFoldDB" id="A0A848FCX7"/>
<protein>
    <submittedName>
        <fullName evidence="2">Urea carboxylase-associated family protein</fullName>
    </submittedName>
</protein>
<dbReference type="PANTHER" id="PTHR31527:SF0">
    <property type="entry name" value="RE64534P"/>
    <property type="match status" value="1"/>
</dbReference>